<dbReference type="PIRSF" id="PIRSF028980">
    <property type="entry name" value="tRNAHis_guanylyltransferase"/>
    <property type="match status" value="1"/>
</dbReference>
<comment type="catalytic activity">
    <reaction evidence="9 12">
        <text>a 5'-end ribonucleotide-tRNA(His) + GTP + ATP + H2O = a 5'-end phospho-guanosine-ribonucleotide-tRNA(His) + AMP + 2 diphosphate + H(+)</text>
        <dbReference type="Rhea" id="RHEA:54564"/>
        <dbReference type="Rhea" id="RHEA-COMP:14193"/>
        <dbReference type="Rhea" id="RHEA-COMP:14917"/>
        <dbReference type="ChEBI" id="CHEBI:15377"/>
        <dbReference type="ChEBI" id="CHEBI:15378"/>
        <dbReference type="ChEBI" id="CHEBI:30616"/>
        <dbReference type="ChEBI" id="CHEBI:33019"/>
        <dbReference type="ChEBI" id="CHEBI:37565"/>
        <dbReference type="ChEBI" id="CHEBI:138282"/>
        <dbReference type="ChEBI" id="CHEBI:141847"/>
        <dbReference type="ChEBI" id="CHEBI:456215"/>
        <dbReference type="EC" id="2.7.7.79"/>
    </reaction>
</comment>
<feature type="binding site" evidence="14">
    <location>
        <position position="56"/>
    </location>
    <ligand>
        <name>Mg(2+)</name>
        <dbReference type="ChEBI" id="CHEBI:18420"/>
        <label>2</label>
        <note>catalytic</note>
    </ligand>
</feature>
<dbReference type="Pfam" id="PF14413">
    <property type="entry name" value="Thg1C"/>
    <property type="match status" value="1"/>
</dbReference>
<evidence type="ECO:0000256" key="1">
    <source>
        <dbReference type="ARBA" id="ARBA00010113"/>
    </source>
</evidence>
<comment type="subunit">
    <text evidence="11">Homotetramer. Interacts with MFN1 and MFN2; functions as a guanyl-nucleotide exchange factor/GEF for MFN2 and also probably MFN1.</text>
</comment>
<gene>
    <name evidence="18" type="primary">LOC111598939</name>
</gene>
<keyword evidence="3 12" id="KW-0819">tRNA processing</keyword>
<evidence type="ECO:0000256" key="10">
    <source>
        <dbReference type="ARBA" id="ARBA00058346"/>
    </source>
</evidence>
<evidence type="ECO:0000259" key="15">
    <source>
        <dbReference type="Pfam" id="PF04446"/>
    </source>
</evidence>
<comment type="similarity">
    <text evidence="1 12">Belongs to the tRNA(His) guanylyltransferase family.</text>
</comment>
<keyword evidence="7 12" id="KW-0460">Magnesium</keyword>
<dbReference type="CTD" id="34876"/>
<evidence type="ECO:0000313" key="18">
    <source>
        <dbReference type="RefSeq" id="XP_023170185.2"/>
    </source>
</evidence>
<comment type="cofactor">
    <cofactor evidence="14">
        <name>Mg(2+)</name>
        <dbReference type="ChEBI" id="CHEBI:18420"/>
    </cofactor>
    <text evidence="14">Binds 2 magnesium ions per subunit.</text>
</comment>
<dbReference type="RefSeq" id="XP_023170185.2">
    <property type="nucleotide sequence ID" value="XM_023314417.2"/>
</dbReference>
<dbReference type="OrthoDB" id="62560at2759"/>
<keyword evidence="5 12" id="KW-0479">Metal-binding</keyword>
<feature type="binding site" evidence="14">
    <location>
        <position position="103"/>
    </location>
    <ligand>
        <name>Mg(2+)</name>
        <dbReference type="ChEBI" id="CHEBI:18420"/>
        <label>1</label>
        <note>catalytic</note>
    </ligand>
</feature>
<evidence type="ECO:0000256" key="5">
    <source>
        <dbReference type="ARBA" id="ARBA00022723"/>
    </source>
</evidence>
<dbReference type="AlphaFoldDB" id="A0A6J1LX16"/>
<accession>A0A6J1LX16</accession>
<dbReference type="GeneID" id="111598939"/>
<keyword evidence="6 12" id="KW-0547">Nucleotide-binding</keyword>
<dbReference type="Gene3D" id="3.30.70.3000">
    <property type="match status" value="1"/>
</dbReference>
<dbReference type="GO" id="GO:0008193">
    <property type="term" value="F:tRNA guanylyltransferase activity"/>
    <property type="evidence" value="ECO:0007669"/>
    <property type="project" value="UniProtKB-UniRule"/>
</dbReference>
<dbReference type="InterPro" id="IPR025845">
    <property type="entry name" value="Thg1_C_dom"/>
</dbReference>
<evidence type="ECO:0000256" key="6">
    <source>
        <dbReference type="ARBA" id="ARBA00022741"/>
    </source>
</evidence>
<dbReference type="GO" id="GO:0006400">
    <property type="term" value="P:tRNA modification"/>
    <property type="evidence" value="ECO:0007669"/>
    <property type="project" value="UniProtKB-UniRule"/>
</dbReference>
<keyword evidence="4 12" id="KW-0548">Nucleotidyltransferase</keyword>
<evidence type="ECO:0000256" key="3">
    <source>
        <dbReference type="ARBA" id="ARBA00022694"/>
    </source>
</evidence>
<feature type="binding site" evidence="14">
    <location>
        <position position="103"/>
    </location>
    <ligand>
        <name>Mg(2+)</name>
        <dbReference type="ChEBI" id="CHEBI:18420"/>
        <label>2</label>
        <note>catalytic</note>
    </ligand>
</feature>
<feature type="binding site" evidence="13">
    <location>
        <begin position="56"/>
        <end position="61"/>
    </location>
    <ligand>
        <name>GTP</name>
        <dbReference type="ChEBI" id="CHEBI:37565"/>
    </ligand>
</feature>
<evidence type="ECO:0000256" key="4">
    <source>
        <dbReference type="ARBA" id="ARBA00022695"/>
    </source>
</evidence>
<dbReference type="Proteomes" id="UP000504633">
    <property type="component" value="Unplaced"/>
</dbReference>
<evidence type="ECO:0000256" key="8">
    <source>
        <dbReference type="ARBA" id="ARBA00023134"/>
    </source>
</evidence>
<organism evidence="17 18">
    <name type="scientific">Drosophila hydei</name>
    <name type="common">Fruit fly</name>
    <dbReference type="NCBI Taxonomy" id="7224"/>
    <lineage>
        <taxon>Eukaryota</taxon>
        <taxon>Metazoa</taxon>
        <taxon>Ecdysozoa</taxon>
        <taxon>Arthropoda</taxon>
        <taxon>Hexapoda</taxon>
        <taxon>Insecta</taxon>
        <taxon>Pterygota</taxon>
        <taxon>Neoptera</taxon>
        <taxon>Endopterygota</taxon>
        <taxon>Diptera</taxon>
        <taxon>Brachycera</taxon>
        <taxon>Muscomorpha</taxon>
        <taxon>Ephydroidea</taxon>
        <taxon>Drosophilidae</taxon>
        <taxon>Drosophila</taxon>
    </lineage>
</organism>
<dbReference type="Pfam" id="PF04446">
    <property type="entry name" value="Thg1"/>
    <property type="match status" value="1"/>
</dbReference>
<evidence type="ECO:0000256" key="13">
    <source>
        <dbReference type="PIRSR" id="PIRSR028980-1"/>
    </source>
</evidence>
<dbReference type="PANTHER" id="PTHR12729">
    <property type="entry name" value="TRNA(HIS) GUANYLYLTRANSFERASE-RELATED"/>
    <property type="match status" value="1"/>
</dbReference>
<evidence type="ECO:0000256" key="14">
    <source>
        <dbReference type="PIRSR" id="PIRSR028980-2"/>
    </source>
</evidence>
<dbReference type="OMA" id="WKQHTEI"/>
<sequence>MQFRALHRIANKFLFINKSATALHTRSMACSRYEYVKSYEQDDKILPNVWIVIRIDGKKFHKFANAHKFEKPNDENALNVMNAAGIAVMEEFRDIVLGYGQSDEYSFVFRKDTSAFKRRAAKLLSYVTSMFTSSYVLSWSQWMQQPLNYAPCFDGRVVLYPSDENLRDYLSWRQADVHVNNLYNTAFWKLVLESGLTNQQAEERLRGTFSADKNELLFQEFGINYNTLPAMYRKGTILLRKRVVLPTQDEQDKGRQAIVPIHEDLIGNEFWKQHTEILGKYVPGKHVLNSLNGQLEKQLAKQLEKQATIAGI</sequence>
<feature type="domain" description="Thg1 C-terminal" evidence="16">
    <location>
        <begin position="164"/>
        <end position="256"/>
    </location>
</feature>
<dbReference type="InterPro" id="IPR007537">
    <property type="entry name" value="tRNAHis_GuaTrfase_Thg1"/>
</dbReference>
<evidence type="ECO:0000256" key="9">
    <source>
        <dbReference type="ARBA" id="ARBA00047281"/>
    </source>
</evidence>
<name>A0A6J1LX16_DROHY</name>
<feature type="binding site" evidence="13">
    <location>
        <begin position="102"/>
        <end position="103"/>
    </location>
    <ligand>
        <name>GTP</name>
        <dbReference type="ChEBI" id="CHEBI:37565"/>
    </ligand>
</feature>
<feature type="binding site" evidence="14">
    <location>
        <position position="56"/>
    </location>
    <ligand>
        <name>Mg(2+)</name>
        <dbReference type="ChEBI" id="CHEBI:18420"/>
        <label>1</label>
        <note>catalytic</note>
    </ligand>
</feature>
<evidence type="ECO:0000256" key="12">
    <source>
        <dbReference type="PIRNR" id="PIRNR028980"/>
    </source>
</evidence>
<evidence type="ECO:0000256" key="11">
    <source>
        <dbReference type="ARBA" id="ARBA00065710"/>
    </source>
</evidence>
<protein>
    <recommendedName>
        <fullName evidence="12">tRNA(His) guanylyltransferase</fullName>
        <ecNumber evidence="12">2.7.7.79</ecNumber>
    </recommendedName>
    <alternativeName>
        <fullName evidence="12">tRNA-histidine guanylyltransferase</fullName>
    </alternativeName>
</protein>
<keyword evidence="2 12" id="KW-0808">Transferase</keyword>
<feature type="binding site" evidence="14">
    <location>
        <position position="57"/>
    </location>
    <ligand>
        <name>Mg(2+)</name>
        <dbReference type="ChEBI" id="CHEBI:18420"/>
        <label>1</label>
        <note>catalytic</note>
    </ligand>
</feature>
<evidence type="ECO:0000256" key="7">
    <source>
        <dbReference type="ARBA" id="ARBA00022842"/>
    </source>
</evidence>
<reference evidence="18" key="1">
    <citation type="submission" date="2025-08" db="UniProtKB">
        <authorList>
            <consortium name="RefSeq"/>
        </authorList>
    </citation>
    <scope>IDENTIFICATION</scope>
    <source>
        <strain evidence="18">15085-1641.00</strain>
        <tissue evidence="18">Whole body</tissue>
    </source>
</reference>
<dbReference type="KEGG" id="dhe:111598939"/>
<dbReference type="InterPro" id="IPR038469">
    <property type="entry name" value="tRNAHis_GuaTrfase_Thg1_sf"/>
</dbReference>
<evidence type="ECO:0000259" key="16">
    <source>
        <dbReference type="Pfam" id="PF14413"/>
    </source>
</evidence>
<dbReference type="EC" id="2.7.7.79" evidence="12"/>
<dbReference type="InterPro" id="IPR024956">
    <property type="entry name" value="tRNAHis_GuaTrfase_cat"/>
</dbReference>
<evidence type="ECO:0000256" key="2">
    <source>
        <dbReference type="ARBA" id="ARBA00022679"/>
    </source>
</evidence>
<feature type="domain" description="tRNAHis guanylyltransferase catalytic" evidence="15">
    <location>
        <begin position="33"/>
        <end position="161"/>
    </location>
</feature>
<dbReference type="GO" id="GO:0000287">
    <property type="term" value="F:magnesium ion binding"/>
    <property type="evidence" value="ECO:0007669"/>
    <property type="project" value="UniProtKB-UniRule"/>
</dbReference>
<keyword evidence="8 12" id="KW-0342">GTP-binding</keyword>
<dbReference type="PANTHER" id="PTHR12729:SF6">
    <property type="entry name" value="TRNA(HIS) GUANYLYLTRANSFERASE-RELATED"/>
    <property type="match status" value="1"/>
</dbReference>
<keyword evidence="17" id="KW-1185">Reference proteome</keyword>
<comment type="function">
    <text evidence="10">Adds a GMP to the 5'-end of tRNA(His) after transcription and RNase P cleavage. This step is essential for proper recognition of the tRNA and for the fidelity of protein synthesis. Also functions as a guanyl-nucleotide exchange factor/GEF for the MFN1 and MFN2 mitofusins thereby regulating mitochondrial fusion. By regulating both mitochondrial dynamics and bioenergetic function, it contributes to cell survival following oxidative stress.</text>
</comment>
<dbReference type="GO" id="GO:0005525">
    <property type="term" value="F:GTP binding"/>
    <property type="evidence" value="ECO:0007669"/>
    <property type="project" value="UniProtKB-UniRule"/>
</dbReference>
<proteinExistence type="inferred from homology"/>
<evidence type="ECO:0000313" key="17">
    <source>
        <dbReference type="Proteomes" id="UP000504633"/>
    </source>
</evidence>
<dbReference type="FunFam" id="3.30.70.3000:FF:000001">
    <property type="entry name" value="tRNA(His) guanylyltransferase"/>
    <property type="match status" value="1"/>
</dbReference>